<accession>A0A511YIP7</accession>
<name>A0A511YIP7_9FLAO</name>
<sequence length="176" mass="20777">MKKNIKVRSKILLITLFCYFNFFQSQDLKVFSPILISNLPNGNINNEKVNKVVLDYYNPNVKDMQCDFLKYSSDDKTVYIFDQDKKVFKSFLSFQNNEKIISKENFLGIFRNFTVVKENEKSFKVISSTGNYPSHFEKINSIEILEKSKRFLILKVNYSDVYDFKGYGVLVLQDYK</sequence>
<evidence type="ECO:0000256" key="1">
    <source>
        <dbReference type="SAM" id="SignalP"/>
    </source>
</evidence>
<keyword evidence="3" id="KW-1185">Reference proteome</keyword>
<dbReference type="Proteomes" id="UP000321863">
    <property type="component" value="Unassembled WGS sequence"/>
</dbReference>
<proteinExistence type="predicted"/>
<gene>
    <name evidence="2" type="ORF">CHA01nite_08140</name>
</gene>
<protein>
    <submittedName>
        <fullName evidence="2">Uncharacterized protein</fullName>
    </submittedName>
</protein>
<comment type="caution">
    <text evidence="2">The sequence shown here is derived from an EMBL/GenBank/DDBJ whole genome shotgun (WGS) entry which is preliminary data.</text>
</comment>
<feature type="chain" id="PRO_5022053411" evidence="1">
    <location>
        <begin position="26"/>
        <end position="176"/>
    </location>
</feature>
<organism evidence="2 3">
    <name type="scientific">Chryseobacterium hagamense</name>
    <dbReference type="NCBI Taxonomy" id="395935"/>
    <lineage>
        <taxon>Bacteria</taxon>
        <taxon>Pseudomonadati</taxon>
        <taxon>Bacteroidota</taxon>
        <taxon>Flavobacteriia</taxon>
        <taxon>Flavobacteriales</taxon>
        <taxon>Weeksellaceae</taxon>
        <taxon>Chryseobacterium group</taxon>
        <taxon>Chryseobacterium</taxon>
    </lineage>
</organism>
<dbReference type="EMBL" id="BJYJ01000002">
    <property type="protein sequence ID" value="GEN75074.1"/>
    <property type="molecule type" value="Genomic_DNA"/>
</dbReference>
<evidence type="ECO:0000313" key="3">
    <source>
        <dbReference type="Proteomes" id="UP000321863"/>
    </source>
</evidence>
<dbReference type="AlphaFoldDB" id="A0A511YIP7"/>
<reference evidence="2 3" key="1">
    <citation type="submission" date="2019-07" db="EMBL/GenBank/DDBJ databases">
        <title>Whole genome shotgun sequence of Chryseobacterium hagamense NBRC 105253.</title>
        <authorList>
            <person name="Hosoyama A."/>
            <person name="Uohara A."/>
            <person name="Ohji S."/>
            <person name="Ichikawa N."/>
        </authorList>
    </citation>
    <scope>NUCLEOTIDE SEQUENCE [LARGE SCALE GENOMIC DNA]</scope>
    <source>
        <strain evidence="2 3">NBRC 105253</strain>
    </source>
</reference>
<evidence type="ECO:0000313" key="2">
    <source>
        <dbReference type="EMBL" id="GEN75074.1"/>
    </source>
</evidence>
<keyword evidence="1" id="KW-0732">Signal</keyword>
<feature type="signal peptide" evidence="1">
    <location>
        <begin position="1"/>
        <end position="25"/>
    </location>
</feature>
<dbReference type="OrthoDB" id="1258626at2"/>
<dbReference type="RefSeq" id="WP_146939946.1">
    <property type="nucleotide sequence ID" value="NZ_BJYJ01000002.1"/>
</dbReference>